<evidence type="ECO:0000313" key="2">
    <source>
        <dbReference type="EMBL" id="GAA0380781.1"/>
    </source>
</evidence>
<gene>
    <name evidence="2" type="ORF">GCM10009093_04710</name>
</gene>
<reference evidence="2 3" key="1">
    <citation type="journal article" date="2019" name="Int. J. Syst. Evol. Microbiol.">
        <title>The Global Catalogue of Microorganisms (GCM) 10K type strain sequencing project: providing services to taxonomists for standard genome sequencing and annotation.</title>
        <authorList>
            <consortium name="The Broad Institute Genomics Platform"/>
            <consortium name="The Broad Institute Genome Sequencing Center for Infectious Disease"/>
            <person name="Wu L."/>
            <person name="Ma J."/>
        </authorList>
    </citation>
    <scope>NUCLEOTIDE SEQUENCE [LARGE SCALE GENOMIC DNA]</scope>
    <source>
        <strain evidence="2 3">JCM 13476</strain>
    </source>
</reference>
<keyword evidence="3" id="KW-1185">Reference proteome</keyword>
<proteinExistence type="predicted"/>
<comment type="caution">
    <text evidence="2">The sequence shown here is derived from an EMBL/GenBank/DDBJ whole genome shotgun (WGS) entry which is preliminary data.</text>
</comment>
<evidence type="ECO:0000313" key="3">
    <source>
        <dbReference type="Proteomes" id="UP001500791"/>
    </source>
</evidence>
<name>A0ABN0Y2B6_9CAUL</name>
<evidence type="ECO:0000256" key="1">
    <source>
        <dbReference type="SAM" id="SignalP"/>
    </source>
</evidence>
<accession>A0ABN0Y2B6</accession>
<dbReference type="RefSeq" id="WP_167175761.1">
    <property type="nucleotide sequence ID" value="NZ_BAAAEJ010000003.1"/>
</dbReference>
<feature type="signal peptide" evidence="1">
    <location>
        <begin position="1"/>
        <end position="20"/>
    </location>
</feature>
<protein>
    <submittedName>
        <fullName evidence="2">Uncharacterized protein</fullName>
    </submittedName>
</protein>
<feature type="chain" id="PRO_5045035913" evidence="1">
    <location>
        <begin position="21"/>
        <end position="159"/>
    </location>
</feature>
<dbReference type="EMBL" id="BAAAEJ010000003">
    <property type="protein sequence ID" value="GAA0380781.1"/>
    <property type="molecule type" value="Genomic_DNA"/>
</dbReference>
<sequence length="159" mass="16591">MSCNLAVAAALFFASDPAASALPDVVAVQAPAAVSTLSSEPAFAALVQESQSLKAITDGWMGADSLADAHFVYMPAFAAFKSRIEALAVADMNGHLTLKERGTDSDLTCIMRGIAEDMPKKLAQLEEAAPGAARKMALEELSYLLNDNAEVILAPALAH</sequence>
<organism evidence="2 3">
    <name type="scientific">Brevundimonas terrae</name>
    <dbReference type="NCBI Taxonomy" id="363631"/>
    <lineage>
        <taxon>Bacteria</taxon>
        <taxon>Pseudomonadati</taxon>
        <taxon>Pseudomonadota</taxon>
        <taxon>Alphaproteobacteria</taxon>
        <taxon>Caulobacterales</taxon>
        <taxon>Caulobacteraceae</taxon>
        <taxon>Brevundimonas</taxon>
    </lineage>
</organism>
<keyword evidence="1" id="KW-0732">Signal</keyword>
<dbReference type="Proteomes" id="UP001500791">
    <property type="component" value="Unassembled WGS sequence"/>
</dbReference>